<gene>
    <name evidence="5" type="ORF">KQ910_03405</name>
</gene>
<name>A0ABS6IHR3_9HYPH</name>
<dbReference type="SMART" id="SM00345">
    <property type="entry name" value="HTH_GNTR"/>
    <property type="match status" value="1"/>
</dbReference>
<keyword evidence="3" id="KW-0804">Transcription</keyword>
<evidence type="ECO:0000313" key="5">
    <source>
        <dbReference type="EMBL" id="MBU8872790.1"/>
    </source>
</evidence>
<evidence type="ECO:0000256" key="2">
    <source>
        <dbReference type="ARBA" id="ARBA00023125"/>
    </source>
</evidence>
<dbReference type="Pfam" id="PF00392">
    <property type="entry name" value="GntR"/>
    <property type="match status" value="1"/>
</dbReference>
<evidence type="ECO:0000256" key="3">
    <source>
        <dbReference type="ARBA" id="ARBA00023163"/>
    </source>
</evidence>
<dbReference type="RefSeq" id="WP_216957077.1">
    <property type="nucleotide sequence ID" value="NZ_JAHOPB010000001.1"/>
</dbReference>
<dbReference type="Proteomes" id="UP000727907">
    <property type="component" value="Unassembled WGS sequence"/>
</dbReference>
<feature type="domain" description="HTH gntR-type" evidence="4">
    <location>
        <begin position="8"/>
        <end position="76"/>
    </location>
</feature>
<evidence type="ECO:0000259" key="4">
    <source>
        <dbReference type="PROSITE" id="PS50949"/>
    </source>
</evidence>
<protein>
    <submittedName>
        <fullName evidence="5">GntR family transcriptional regulator</fullName>
    </submittedName>
</protein>
<reference evidence="5 6" key="1">
    <citation type="submission" date="2021-06" db="EMBL/GenBank/DDBJ databases">
        <authorList>
            <person name="Lee D.H."/>
        </authorList>
    </citation>
    <scope>NUCLEOTIDE SEQUENCE [LARGE SCALE GENOMIC DNA]</scope>
    <source>
        <strain evidence="5 6">MMS21-HV4-11</strain>
    </source>
</reference>
<dbReference type="Pfam" id="PF07702">
    <property type="entry name" value="UTRA"/>
    <property type="match status" value="1"/>
</dbReference>
<dbReference type="PANTHER" id="PTHR44846:SF1">
    <property type="entry name" value="MANNOSYL-D-GLYCERATE TRANSPORT_METABOLISM SYSTEM REPRESSOR MNGR-RELATED"/>
    <property type="match status" value="1"/>
</dbReference>
<evidence type="ECO:0000256" key="1">
    <source>
        <dbReference type="ARBA" id="ARBA00023015"/>
    </source>
</evidence>
<dbReference type="SMART" id="SM00866">
    <property type="entry name" value="UTRA"/>
    <property type="match status" value="1"/>
</dbReference>
<dbReference type="PROSITE" id="PS50949">
    <property type="entry name" value="HTH_GNTR"/>
    <property type="match status" value="1"/>
</dbReference>
<dbReference type="InterPro" id="IPR050679">
    <property type="entry name" value="Bact_HTH_transcr_reg"/>
</dbReference>
<dbReference type="InterPro" id="IPR011663">
    <property type="entry name" value="UTRA"/>
</dbReference>
<dbReference type="CDD" id="cd07377">
    <property type="entry name" value="WHTH_GntR"/>
    <property type="match status" value="1"/>
</dbReference>
<evidence type="ECO:0000313" key="6">
    <source>
        <dbReference type="Proteomes" id="UP000727907"/>
    </source>
</evidence>
<organism evidence="5 6">
    <name type="scientific">Reyranella humidisoli</name>
    <dbReference type="NCBI Taxonomy" id="2849149"/>
    <lineage>
        <taxon>Bacteria</taxon>
        <taxon>Pseudomonadati</taxon>
        <taxon>Pseudomonadota</taxon>
        <taxon>Alphaproteobacteria</taxon>
        <taxon>Hyphomicrobiales</taxon>
        <taxon>Reyranellaceae</taxon>
        <taxon>Reyranella</taxon>
    </lineage>
</organism>
<dbReference type="PANTHER" id="PTHR44846">
    <property type="entry name" value="MANNOSYL-D-GLYCERATE TRANSPORT/METABOLISM SYSTEM REPRESSOR MNGR-RELATED"/>
    <property type="match status" value="1"/>
</dbReference>
<dbReference type="EMBL" id="JAHOPB010000001">
    <property type="protein sequence ID" value="MBU8872790.1"/>
    <property type="molecule type" value="Genomic_DNA"/>
</dbReference>
<keyword evidence="2" id="KW-0238">DNA-binding</keyword>
<sequence>MKLQADGALLHRQLYVLLKEQIVSGRYRPGEALPTQEALCRQFSISRITVRRALSDLADDGFVQNRQGVGAFVTAKTIDTKHGPDFGFIGDLRRTLKETTMRILALEVERCPRPIAAHLGITDGEQALHLVRVRSFENKPVTLLDGWIPMPFAQAVTEEGLKTTPLHELIAGSFERLGDVAQEVNAALADPFVARALDVEINSATLKIDRLVHNREGAPVHYVTVWTTPRRTRLVMAVSADDIDGYNVGRLLHDVQK</sequence>
<comment type="caution">
    <text evidence="5">The sequence shown here is derived from an EMBL/GenBank/DDBJ whole genome shotgun (WGS) entry which is preliminary data.</text>
</comment>
<keyword evidence="1" id="KW-0805">Transcription regulation</keyword>
<accession>A0ABS6IHR3</accession>
<keyword evidence="6" id="KW-1185">Reference proteome</keyword>
<proteinExistence type="predicted"/>
<dbReference type="InterPro" id="IPR000524">
    <property type="entry name" value="Tscrpt_reg_HTH_GntR"/>
</dbReference>